<evidence type="ECO:0000313" key="3">
    <source>
        <dbReference type="Proteomes" id="UP000092124"/>
    </source>
</evidence>
<dbReference type="AlphaFoldDB" id="A0A1A6H644"/>
<dbReference type="EMBL" id="LZPO01054713">
    <property type="protein sequence ID" value="OBS73082.1"/>
    <property type="molecule type" value="Genomic_DNA"/>
</dbReference>
<feature type="transmembrane region" description="Helical" evidence="1">
    <location>
        <begin position="249"/>
        <end position="271"/>
    </location>
</feature>
<proteinExistence type="predicted"/>
<gene>
    <name evidence="2" type="ORF">A6R68_12375</name>
</gene>
<sequence length="272" mass="29345">MSKCAEAIKALVKPKVVKPKIPKDSSCKLNHFAFIAHPKLGKWIRSYMAKGCRLCQPKPKVQTKAEASAPAQAPKVPQAPMQGYLKTANRVTHEVLECARLTGSVAAVESSTGTTMTSPMYLLSSKWYILMNAGKKSVAVLCTEELQGGFQRPQLHHDAHMGKRCGLSHPASAALLSIKITVIITIIMVPSQSSPSSFAIITIITTIMTIISIISIITINTTMAITIINIITIIINSIINTFTMNTTTITISIIIITIGINIITTSSTSIMN</sequence>
<reference evidence="2 3" key="1">
    <citation type="submission" date="2016-06" db="EMBL/GenBank/DDBJ databases">
        <title>The Draft Genome Sequence and Annotation of the Desert Woodrat Neotoma lepida.</title>
        <authorList>
            <person name="Campbell M."/>
            <person name="Oakeson K.F."/>
            <person name="Yandell M."/>
            <person name="Halpert J.R."/>
            <person name="Dearing D."/>
        </authorList>
    </citation>
    <scope>NUCLEOTIDE SEQUENCE [LARGE SCALE GENOMIC DNA]</scope>
    <source>
        <strain evidence="2">417</strain>
        <tissue evidence="2">Liver</tissue>
    </source>
</reference>
<feature type="transmembrane region" description="Helical" evidence="1">
    <location>
        <begin position="224"/>
        <end position="243"/>
    </location>
</feature>
<dbReference type="Proteomes" id="UP000092124">
    <property type="component" value="Unassembled WGS sequence"/>
</dbReference>
<evidence type="ECO:0000313" key="2">
    <source>
        <dbReference type="EMBL" id="OBS73082.1"/>
    </source>
</evidence>
<accession>A0A1A6H644</accession>
<protein>
    <submittedName>
        <fullName evidence="2">Uncharacterized protein</fullName>
    </submittedName>
</protein>
<keyword evidence="3" id="KW-1185">Reference proteome</keyword>
<keyword evidence="1" id="KW-0472">Membrane</keyword>
<evidence type="ECO:0000256" key="1">
    <source>
        <dbReference type="SAM" id="Phobius"/>
    </source>
</evidence>
<name>A0A1A6H644_NEOLE</name>
<organism evidence="2 3">
    <name type="scientific">Neotoma lepida</name>
    <name type="common">Desert woodrat</name>
    <dbReference type="NCBI Taxonomy" id="56216"/>
    <lineage>
        <taxon>Eukaryota</taxon>
        <taxon>Metazoa</taxon>
        <taxon>Chordata</taxon>
        <taxon>Craniata</taxon>
        <taxon>Vertebrata</taxon>
        <taxon>Euteleostomi</taxon>
        <taxon>Mammalia</taxon>
        <taxon>Eutheria</taxon>
        <taxon>Euarchontoglires</taxon>
        <taxon>Glires</taxon>
        <taxon>Rodentia</taxon>
        <taxon>Myomorpha</taxon>
        <taxon>Muroidea</taxon>
        <taxon>Cricetidae</taxon>
        <taxon>Neotominae</taxon>
        <taxon>Neotoma</taxon>
    </lineage>
</organism>
<comment type="caution">
    <text evidence="2">The sequence shown here is derived from an EMBL/GenBank/DDBJ whole genome shotgun (WGS) entry which is preliminary data.</text>
</comment>
<keyword evidence="1" id="KW-0812">Transmembrane</keyword>
<keyword evidence="1" id="KW-1133">Transmembrane helix</keyword>
<dbReference type="STRING" id="56216.A0A1A6H644"/>
<feature type="transmembrane region" description="Helical" evidence="1">
    <location>
        <begin position="171"/>
        <end position="191"/>
    </location>
</feature>
<feature type="transmembrane region" description="Helical" evidence="1">
    <location>
        <begin position="197"/>
        <end position="217"/>
    </location>
</feature>